<accession>A0AA92TLW0</accession>
<feature type="transmembrane region" description="Helical" evidence="1">
    <location>
        <begin position="163"/>
        <end position="182"/>
    </location>
</feature>
<feature type="transmembrane region" description="Helical" evidence="1">
    <location>
        <begin position="70"/>
        <end position="90"/>
    </location>
</feature>
<dbReference type="EMBL" id="QRVN01000014">
    <property type="protein sequence ID" value="RGS47059.1"/>
    <property type="molecule type" value="Genomic_DNA"/>
</dbReference>
<organism evidence="2 3">
    <name type="scientific">Segatella copri</name>
    <dbReference type="NCBI Taxonomy" id="165179"/>
    <lineage>
        <taxon>Bacteria</taxon>
        <taxon>Pseudomonadati</taxon>
        <taxon>Bacteroidota</taxon>
        <taxon>Bacteroidia</taxon>
        <taxon>Bacteroidales</taxon>
        <taxon>Prevotellaceae</taxon>
        <taxon>Segatella</taxon>
    </lineage>
</organism>
<evidence type="ECO:0000313" key="2">
    <source>
        <dbReference type="EMBL" id="RGS47059.1"/>
    </source>
</evidence>
<feature type="transmembrane region" description="Helical" evidence="1">
    <location>
        <begin position="189"/>
        <end position="207"/>
    </location>
</feature>
<dbReference type="AlphaFoldDB" id="A0AA92TLW0"/>
<feature type="transmembrane region" description="Helical" evidence="1">
    <location>
        <begin position="374"/>
        <end position="395"/>
    </location>
</feature>
<feature type="transmembrane region" description="Helical" evidence="1">
    <location>
        <begin position="102"/>
        <end position="122"/>
    </location>
</feature>
<feature type="transmembrane region" description="Helical" evidence="1">
    <location>
        <begin position="244"/>
        <end position="263"/>
    </location>
</feature>
<feature type="transmembrane region" description="Helical" evidence="1">
    <location>
        <begin position="213"/>
        <end position="232"/>
    </location>
</feature>
<evidence type="ECO:0000256" key="1">
    <source>
        <dbReference type="SAM" id="Phobius"/>
    </source>
</evidence>
<sequence length="428" mass="48423">MSEIVSNNILSISYLLVWILTFIWYHHKKMVLDTGSVIMFMYILYAFFSVLSINDPLFSEAYKPLKLFPYIYLYTMLMIALSPIIIHHNHPSESIENPNTRILVIIGCIIVFSAILMIPGIITQANKGILNLFVDETAAKEVYTDQVDEVSDSGGAIRNLPAVIYNSLSDITVFLLFYFLSLKNSKHKLVIYGLAFTTVLGIIIPITHGQRGGVVSCSLTVVVGYFLFKPYLSKKINKAVKKIGVIAMIVISLPIIAITMSRFGKENAGVGGFINWYLGQGSLYFNNNGLDAGGIRYGDRTINLFKRIIVPSTPKNFVERRDKYHNLELDDNFFSTFVGDFTIDFGPILAFVIFVCVFYMISRKTRLQDTTIKLHQLLLIYFTACISIQGGMTLFSYADTGNLRIITLLGLYAYLRYHEILLIKYPKE</sequence>
<feature type="transmembrane region" description="Helical" evidence="1">
    <location>
        <begin position="341"/>
        <end position="362"/>
    </location>
</feature>
<feature type="transmembrane region" description="Helical" evidence="1">
    <location>
        <begin position="37"/>
        <end position="58"/>
    </location>
</feature>
<protein>
    <submittedName>
        <fullName evidence="2">Oligosaccharide repeat unit polymerase</fullName>
    </submittedName>
</protein>
<keyword evidence="1" id="KW-0472">Membrane</keyword>
<dbReference type="NCBIfam" id="TIGR04370">
    <property type="entry name" value="glyco_rpt_poly"/>
    <property type="match status" value="1"/>
</dbReference>
<keyword evidence="1" id="KW-1133">Transmembrane helix</keyword>
<name>A0AA92TLW0_9BACT</name>
<gene>
    <name evidence="2" type="ORF">DWX90_08105</name>
</gene>
<comment type="caution">
    <text evidence="2">The sequence shown here is derived from an EMBL/GenBank/DDBJ whole genome shotgun (WGS) entry which is preliminary data.</text>
</comment>
<reference evidence="2 3" key="1">
    <citation type="submission" date="2018-08" db="EMBL/GenBank/DDBJ databases">
        <title>A genome reference for cultivated species of the human gut microbiota.</title>
        <authorList>
            <person name="Zou Y."/>
            <person name="Xue W."/>
            <person name="Luo G."/>
        </authorList>
    </citation>
    <scope>NUCLEOTIDE SEQUENCE [LARGE SCALE GENOMIC DNA]</scope>
    <source>
        <strain evidence="2 3">AF22-1</strain>
    </source>
</reference>
<feature type="transmembrane region" description="Helical" evidence="1">
    <location>
        <begin position="6"/>
        <end position="25"/>
    </location>
</feature>
<dbReference type="Proteomes" id="UP000286113">
    <property type="component" value="Unassembled WGS sequence"/>
</dbReference>
<keyword evidence="1" id="KW-0812">Transmembrane</keyword>
<evidence type="ECO:0000313" key="3">
    <source>
        <dbReference type="Proteomes" id="UP000286113"/>
    </source>
</evidence>
<proteinExistence type="predicted"/>